<keyword evidence="1" id="KW-0812">Transmembrane</keyword>
<dbReference type="AlphaFoldDB" id="G8LX18"/>
<feature type="transmembrane region" description="Helical" evidence="1">
    <location>
        <begin position="272"/>
        <end position="290"/>
    </location>
</feature>
<dbReference type="KEGG" id="ccl:Clocl_0993"/>
<evidence type="ECO:0000313" key="2">
    <source>
        <dbReference type="EMBL" id="AEV67670.1"/>
    </source>
</evidence>
<name>G8LX18_ACECE</name>
<proteinExistence type="predicted"/>
<dbReference type="Proteomes" id="UP000005435">
    <property type="component" value="Chromosome"/>
</dbReference>
<keyword evidence="1" id="KW-0472">Membrane</keyword>
<dbReference type="STRING" id="720554.Clocl_0993"/>
<dbReference type="EMBL" id="CP003065">
    <property type="protein sequence ID" value="AEV67670.1"/>
    <property type="molecule type" value="Genomic_DNA"/>
</dbReference>
<keyword evidence="1" id="KW-1133">Transmembrane helix</keyword>
<accession>G8LX18</accession>
<evidence type="ECO:0000256" key="1">
    <source>
        <dbReference type="SAM" id="Phobius"/>
    </source>
</evidence>
<organism evidence="2 3">
    <name type="scientific">Acetivibrio clariflavus (strain DSM 19732 / NBRC 101661 / EBR45)</name>
    <name type="common">Clostridium clariflavum</name>
    <dbReference type="NCBI Taxonomy" id="720554"/>
    <lineage>
        <taxon>Bacteria</taxon>
        <taxon>Bacillati</taxon>
        <taxon>Bacillota</taxon>
        <taxon>Clostridia</taxon>
        <taxon>Eubacteriales</taxon>
        <taxon>Oscillospiraceae</taxon>
        <taxon>Acetivibrio</taxon>
    </lineage>
</organism>
<reference evidence="3" key="1">
    <citation type="submission" date="2011-12" db="EMBL/GenBank/DDBJ databases">
        <title>Complete sequence of Clostridium clariflavum DSM 19732.</title>
        <authorList>
            <consortium name="US DOE Joint Genome Institute"/>
            <person name="Lucas S."/>
            <person name="Han J."/>
            <person name="Lapidus A."/>
            <person name="Cheng J.-F."/>
            <person name="Goodwin L."/>
            <person name="Pitluck S."/>
            <person name="Peters L."/>
            <person name="Teshima H."/>
            <person name="Detter J.C."/>
            <person name="Han C."/>
            <person name="Tapia R."/>
            <person name="Land M."/>
            <person name="Hauser L."/>
            <person name="Kyrpides N."/>
            <person name="Ivanova N."/>
            <person name="Pagani I."/>
            <person name="Kitzmiller T."/>
            <person name="Lynd L."/>
            <person name="Izquierdo J."/>
            <person name="Woyke T."/>
        </authorList>
    </citation>
    <scope>NUCLEOTIDE SEQUENCE [LARGE SCALE GENOMIC DNA]</scope>
    <source>
        <strain evidence="3">DSM 19732 / NBRC 101661 / EBR45</strain>
    </source>
</reference>
<keyword evidence="3" id="KW-1185">Reference proteome</keyword>
<evidence type="ECO:0008006" key="4">
    <source>
        <dbReference type="Google" id="ProtNLM"/>
    </source>
</evidence>
<reference evidence="2 3" key="2">
    <citation type="journal article" date="2012" name="Stand. Genomic Sci.">
        <title>Complete Genome Sequence of Clostridium clariflavum DSM 19732.</title>
        <authorList>
            <person name="Izquierdo J.A."/>
            <person name="Goodwin L."/>
            <person name="Davenport K.W."/>
            <person name="Teshima H."/>
            <person name="Bruce D."/>
            <person name="Detter C."/>
            <person name="Tapia R."/>
            <person name="Han S."/>
            <person name="Land M."/>
            <person name="Hauser L."/>
            <person name="Jeffries C.D."/>
            <person name="Han J."/>
            <person name="Pitluck S."/>
            <person name="Nolan M."/>
            <person name="Chen A."/>
            <person name="Huntemann M."/>
            <person name="Mavromatis K."/>
            <person name="Mikhailova N."/>
            <person name="Liolios K."/>
            <person name="Woyke T."/>
            <person name="Lynd L.R."/>
        </authorList>
    </citation>
    <scope>NUCLEOTIDE SEQUENCE [LARGE SCALE GENOMIC DNA]</scope>
    <source>
        <strain evidence="3">DSM 19732 / NBRC 101661 / EBR45</strain>
    </source>
</reference>
<sequence length="315" mass="36806">MVKYKMFTKLCEVMHTMKKMVIGGTYVYSGKGFSYSTVKKIRDGGIIDLGYSSWENDQQWIEVLEDNFFIGFINSKTKLIDLDNYCFVMEDNLLCYEKPDFSSEIKICLKRYDKVYLVSKIYNKGRLWLKIYDKHGFRCYIDANSYICPNKFTPYTATLGENTFMYIAPPGKGVIKTIHLKKRNRIYVRGLVPSLSSNSLINNNRIRYIAQSDSLDNPALSKDVWMEIYARGLIGYIPAFTKTKDLLYIKQLPYEHFRQHSIFNAYSHQNKLSLSGLISIVLGVILFFIFPYFSIFAFYLWTLGICLFILKYFCS</sequence>
<dbReference type="eggNOG" id="ENOG5033SA5">
    <property type="taxonomic scope" value="Bacteria"/>
</dbReference>
<protein>
    <recommendedName>
        <fullName evidence="4">SH3 domain-containing protein</fullName>
    </recommendedName>
</protein>
<feature type="transmembrane region" description="Helical" evidence="1">
    <location>
        <begin position="296"/>
        <end position="314"/>
    </location>
</feature>
<dbReference type="HOGENOM" id="CLU_881950_0_0_9"/>
<gene>
    <name evidence="2" type="ordered locus">Clocl_0993</name>
</gene>
<evidence type="ECO:0000313" key="3">
    <source>
        <dbReference type="Proteomes" id="UP000005435"/>
    </source>
</evidence>